<reference evidence="2" key="1">
    <citation type="submission" date="2021-03" db="EMBL/GenBank/DDBJ databases">
        <authorList>
            <person name="Wang G."/>
        </authorList>
    </citation>
    <scope>NUCLEOTIDE SEQUENCE</scope>
    <source>
        <strain evidence="2">KCTC 12899</strain>
    </source>
</reference>
<comment type="caution">
    <text evidence="2">The sequence shown here is derived from an EMBL/GenBank/DDBJ whole genome shotgun (WGS) entry which is preliminary data.</text>
</comment>
<keyword evidence="3" id="KW-1185">Reference proteome</keyword>
<feature type="transmembrane region" description="Helical" evidence="1">
    <location>
        <begin position="70"/>
        <end position="91"/>
    </location>
</feature>
<evidence type="ECO:0000313" key="3">
    <source>
        <dbReference type="Proteomes" id="UP000664417"/>
    </source>
</evidence>
<sequence>MNHEEEYEALFDRLESCRQQGAPPSSDEPELHDLLMISQALDQLGEEPVEMPRAYEFRQTLMRRVRRRPVLRSFSAGLVLAATILAGLLFLREPPGQPSREIVIQPEMINQVIEKQARTDMVDYLENTELLLVSIRDFDFKCSDDSLDMAMEKKLAQGLLMQQKMFHHSLTDPRYFQARELFDQLERILVDVNNLDPCSDQMEIEFLNKHINSKRILSKLRVIAQEIQYS</sequence>
<accession>A0A8J7U200</accession>
<dbReference type="Proteomes" id="UP000664417">
    <property type="component" value="Unassembled WGS sequence"/>
</dbReference>
<organism evidence="2 3">
    <name type="scientific">Acanthopleuribacter pedis</name>
    <dbReference type="NCBI Taxonomy" id="442870"/>
    <lineage>
        <taxon>Bacteria</taxon>
        <taxon>Pseudomonadati</taxon>
        <taxon>Acidobacteriota</taxon>
        <taxon>Holophagae</taxon>
        <taxon>Acanthopleuribacterales</taxon>
        <taxon>Acanthopleuribacteraceae</taxon>
        <taxon>Acanthopleuribacter</taxon>
    </lineage>
</organism>
<dbReference type="EMBL" id="JAFREP010000001">
    <property type="protein sequence ID" value="MBO1317204.1"/>
    <property type="molecule type" value="Genomic_DNA"/>
</dbReference>
<evidence type="ECO:0000256" key="1">
    <source>
        <dbReference type="SAM" id="Phobius"/>
    </source>
</evidence>
<name>A0A8J7U200_9BACT</name>
<dbReference type="RefSeq" id="WP_207856435.1">
    <property type="nucleotide sequence ID" value="NZ_JAFREP010000001.1"/>
</dbReference>
<keyword evidence="1" id="KW-1133">Transmembrane helix</keyword>
<proteinExistence type="predicted"/>
<protein>
    <submittedName>
        <fullName evidence="2">Uncharacterized protein</fullName>
    </submittedName>
</protein>
<keyword evidence="1" id="KW-0812">Transmembrane</keyword>
<evidence type="ECO:0000313" key="2">
    <source>
        <dbReference type="EMBL" id="MBO1317204.1"/>
    </source>
</evidence>
<gene>
    <name evidence="2" type="ORF">J3U88_01945</name>
</gene>
<dbReference type="AlphaFoldDB" id="A0A8J7U200"/>
<keyword evidence="1" id="KW-0472">Membrane</keyword>